<dbReference type="InterPro" id="IPR029069">
    <property type="entry name" value="HotDog_dom_sf"/>
</dbReference>
<dbReference type="Proteomes" id="UP000321805">
    <property type="component" value="Chromosome"/>
</dbReference>
<organism evidence="2 3">
    <name type="scientific">Baekduia soli</name>
    <dbReference type="NCBI Taxonomy" id="496014"/>
    <lineage>
        <taxon>Bacteria</taxon>
        <taxon>Bacillati</taxon>
        <taxon>Actinomycetota</taxon>
        <taxon>Thermoleophilia</taxon>
        <taxon>Solirubrobacterales</taxon>
        <taxon>Baekduiaceae</taxon>
        <taxon>Baekduia</taxon>
    </lineage>
</organism>
<protein>
    <recommendedName>
        <fullName evidence="4">SCP2 sterol-binding domain-containing protein</fullName>
    </recommendedName>
</protein>
<dbReference type="Gene3D" id="3.30.1050.10">
    <property type="entry name" value="SCP2 sterol-binding domain"/>
    <property type="match status" value="1"/>
</dbReference>
<feature type="region of interest" description="Disordered" evidence="1">
    <location>
        <begin position="1"/>
        <end position="26"/>
    </location>
</feature>
<keyword evidence="3" id="KW-1185">Reference proteome</keyword>
<evidence type="ECO:0000313" key="3">
    <source>
        <dbReference type="Proteomes" id="UP000321805"/>
    </source>
</evidence>
<dbReference type="AlphaFoldDB" id="A0A5B8U225"/>
<dbReference type="EMBL" id="CP042430">
    <property type="protein sequence ID" value="QEC47047.1"/>
    <property type="molecule type" value="Genomic_DNA"/>
</dbReference>
<dbReference type="InterPro" id="IPR036527">
    <property type="entry name" value="SCP2_sterol-bd_dom_sf"/>
</dbReference>
<reference evidence="2 3" key="1">
    <citation type="journal article" date="2018" name="J. Microbiol.">
        <title>Baekduia soli gen. nov., sp. nov., a novel bacterium isolated from the soil of Baekdu Mountain and proposal of a novel family name, Baekduiaceae fam. nov.</title>
        <authorList>
            <person name="An D.S."/>
            <person name="Siddiqi M.Z."/>
            <person name="Kim K.H."/>
            <person name="Yu H.S."/>
            <person name="Im W.T."/>
        </authorList>
    </citation>
    <scope>NUCLEOTIDE SEQUENCE [LARGE SCALE GENOMIC DNA]</scope>
    <source>
        <strain evidence="2 3">BR7-21</strain>
    </source>
</reference>
<evidence type="ECO:0008006" key="4">
    <source>
        <dbReference type="Google" id="ProtNLM"/>
    </source>
</evidence>
<dbReference type="SUPFAM" id="SSF55718">
    <property type="entry name" value="SCP-like"/>
    <property type="match status" value="1"/>
</dbReference>
<dbReference type="RefSeq" id="WP_146916977.1">
    <property type="nucleotide sequence ID" value="NZ_CP042430.1"/>
</dbReference>
<proteinExistence type="predicted"/>
<evidence type="ECO:0000256" key="1">
    <source>
        <dbReference type="SAM" id="MobiDB-lite"/>
    </source>
</evidence>
<name>A0A5B8U225_9ACTN</name>
<evidence type="ECO:0000313" key="2">
    <source>
        <dbReference type="EMBL" id="QEC47047.1"/>
    </source>
</evidence>
<dbReference type="KEGG" id="bsol:FSW04_05235"/>
<sequence>MSERFEDYQVGRRSISDTEASRLPDDPGTLELSWRLVAEGDPATVETIVTRCRRHRTEQAGHVHRHRLVRDRDGTVVQEATSTALVPARGLAPDPDPAVALDFCSVGWGRLLVPALDAHPAFAEATRTFDGALGLRAGSEEVQLRVYRGRVLEAARSTPLGATFTLAASELEWTELALAARNEFMARATLGRFSVSGNAHEYLRLTKALVAIVDATRALAAPGGVA</sequence>
<dbReference type="OrthoDB" id="9796589at2"/>
<feature type="compositionally biased region" description="Basic and acidic residues" evidence="1">
    <location>
        <begin position="1"/>
        <end position="25"/>
    </location>
</feature>
<gene>
    <name evidence="2" type="ORF">FSW04_05235</name>
</gene>
<accession>A0A5B8U225</accession>
<dbReference type="SUPFAM" id="SSF54637">
    <property type="entry name" value="Thioesterase/thiol ester dehydrase-isomerase"/>
    <property type="match status" value="1"/>
</dbReference>